<evidence type="ECO:0000256" key="1">
    <source>
        <dbReference type="ARBA" id="ARBA00022729"/>
    </source>
</evidence>
<dbReference type="EMBL" id="JAQQPM010000002">
    <property type="protein sequence ID" value="KAK2068023.1"/>
    <property type="molecule type" value="Genomic_DNA"/>
</dbReference>
<dbReference type="Proteomes" id="UP001217918">
    <property type="component" value="Unassembled WGS sequence"/>
</dbReference>
<sequence length="305" mass="33497">METRSLDEAYQAALAEGGVVTAFETRFPGMTLNVTVDLSKYHETSCDALLASKAPNYVDAIYLQAVHDFPRWAREGRPLSYAPAGLNKLHDAAKDVEGAAWYGLNATPVADFVDFLKPEFKDKLVLTYPNDDDAVLYKFDLIVQRLGDAWFEALLAQNPRWVRGTNTPTALIKRANATEALTFTSYANILRTAATATSAVQMTLPLPGPFVSWPQTGGILKDAPHPEGAKLLSNWFLSPEMQAAQDFSVRTDLPVPAGNAWGDVWCLNNTDPAGFLPWMEYRPAVERPPLGIRLNGLVLLAAEDD</sequence>
<name>A0AAD9HZ16_9PEZI</name>
<proteinExistence type="predicted"/>
<dbReference type="SUPFAM" id="SSF53850">
    <property type="entry name" value="Periplasmic binding protein-like II"/>
    <property type="match status" value="1"/>
</dbReference>
<evidence type="ECO:0000313" key="2">
    <source>
        <dbReference type="EMBL" id="KAK2068023.1"/>
    </source>
</evidence>
<comment type="caution">
    <text evidence="2">The sequence shown here is derived from an EMBL/GenBank/DDBJ whole genome shotgun (WGS) entry which is preliminary data.</text>
</comment>
<reference evidence="2" key="1">
    <citation type="journal article" date="2023" name="Mol. Plant Microbe Interact.">
        <title>Elucidating the Obligate Nature and Biological Capacity of an Invasive Fungal Corn Pathogen.</title>
        <authorList>
            <person name="MacCready J.S."/>
            <person name="Roggenkamp E.M."/>
            <person name="Gdanetz K."/>
            <person name="Chilvers M.I."/>
        </authorList>
    </citation>
    <scope>NUCLEOTIDE SEQUENCE</scope>
    <source>
        <strain evidence="2">PM02</strain>
    </source>
</reference>
<keyword evidence="1" id="KW-0732">Signal</keyword>
<keyword evidence="3" id="KW-1185">Reference proteome</keyword>
<accession>A0AAD9HZ16</accession>
<dbReference type="AlphaFoldDB" id="A0AAD9HZ16"/>
<evidence type="ECO:0000313" key="3">
    <source>
        <dbReference type="Proteomes" id="UP001217918"/>
    </source>
</evidence>
<dbReference type="Gene3D" id="3.40.190.10">
    <property type="entry name" value="Periplasmic binding protein-like II"/>
    <property type="match status" value="2"/>
</dbReference>
<gene>
    <name evidence="2" type="ORF">P8C59_002697</name>
</gene>
<evidence type="ECO:0008006" key="4">
    <source>
        <dbReference type="Google" id="ProtNLM"/>
    </source>
</evidence>
<protein>
    <recommendedName>
        <fullName evidence="4">Extracellular solute-binding protein</fullName>
    </recommendedName>
</protein>
<organism evidence="2 3">
    <name type="scientific">Phyllachora maydis</name>
    <dbReference type="NCBI Taxonomy" id="1825666"/>
    <lineage>
        <taxon>Eukaryota</taxon>
        <taxon>Fungi</taxon>
        <taxon>Dikarya</taxon>
        <taxon>Ascomycota</taxon>
        <taxon>Pezizomycotina</taxon>
        <taxon>Sordariomycetes</taxon>
        <taxon>Sordariomycetidae</taxon>
        <taxon>Phyllachorales</taxon>
        <taxon>Phyllachoraceae</taxon>
        <taxon>Phyllachora</taxon>
    </lineage>
</organism>
<dbReference type="PANTHER" id="PTHR30006:SF2">
    <property type="entry name" value="ABC TRANSPORTER SUBSTRATE-BINDING PROTEIN"/>
    <property type="match status" value="1"/>
</dbReference>
<dbReference type="PANTHER" id="PTHR30006">
    <property type="entry name" value="THIAMINE-BINDING PERIPLASMIC PROTEIN-RELATED"/>
    <property type="match status" value="1"/>
</dbReference>